<dbReference type="AlphaFoldDB" id="A0A7L5E8C8"/>
<name>A0A7L5E8C8_PARDI</name>
<evidence type="ECO:0000313" key="1">
    <source>
        <dbReference type="EMBL" id="QJE27511.1"/>
    </source>
</evidence>
<accession>A0A7L5E8C8</accession>
<dbReference type="Proteomes" id="UP000501982">
    <property type="component" value="Chromosome"/>
</dbReference>
<protein>
    <submittedName>
        <fullName evidence="1">Uncharacterized protein</fullName>
    </submittedName>
</protein>
<organism evidence="1 2">
    <name type="scientific">Parabacteroides distasonis</name>
    <dbReference type="NCBI Taxonomy" id="823"/>
    <lineage>
        <taxon>Bacteria</taxon>
        <taxon>Pseudomonadati</taxon>
        <taxon>Bacteroidota</taxon>
        <taxon>Bacteroidia</taxon>
        <taxon>Bacteroidales</taxon>
        <taxon>Tannerellaceae</taxon>
        <taxon>Parabacteroides</taxon>
    </lineage>
</organism>
<evidence type="ECO:0000313" key="2">
    <source>
        <dbReference type="Proteomes" id="UP000501982"/>
    </source>
</evidence>
<dbReference type="EMBL" id="CP051672">
    <property type="protein sequence ID" value="QJE27511.1"/>
    <property type="molecule type" value="Genomic_DNA"/>
</dbReference>
<reference evidence="1 2" key="1">
    <citation type="submission" date="2020-04" db="EMBL/GenBank/DDBJ databases">
        <title>Complete Genomes and Methylome analysis of CBBP consortium that reverse antibiotic-induced susceptibility to vancomycin-resistant Enterococcus faecium infection.</title>
        <authorList>
            <person name="Fomenkov A."/>
            <person name="Zhang Z."/>
            <person name="Pamer E."/>
            <person name="Roberts R.J."/>
        </authorList>
    </citation>
    <scope>NUCLEOTIDE SEQUENCE [LARGE SCALE GENOMIC DNA]</scope>
    <source>
        <strain evidence="2">CBBP</strain>
    </source>
</reference>
<proteinExistence type="predicted"/>
<gene>
    <name evidence="1" type="ORF">HHO38_03835</name>
</gene>
<dbReference type="RefSeq" id="WP_170105087.1">
    <property type="nucleotide sequence ID" value="NZ_CP051672.1"/>
</dbReference>
<sequence>MEENLKELQNCKDLFLQATLQILKTGNGLYTLDLMASAIANRAIALNQGFTILVQENNYLCALPLIRMQLDNCLRFYATCLVKDYNDFYLYYGSGKPICNYIDSDGNKLTDGYLVRCLEKKFSGVQKLYKETSAYIHLSEQHLYAIAKVNKQDTKSRKVNISVGNYDIFTETQKRTFIQSMISVNHLVLKCLMSWCNEKEYLKTINHG</sequence>